<dbReference type="InterPro" id="IPR036582">
    <property type="entry name" value="Mao_N_sf"/>
</dbReference>
<keyword evidence="1" id="KW-0732">Signal</keyword>
<dbReference type="Gene3D" id="3.30.457.10">
    <property type="entry name" value="Copper amine oxidase-like, N-terminal domain"/>
    <property type="match status" value="1"/>
</dbReference>
<comment type="caution">
    <text evidence="3">The sequence shown here is derived from an EMBL/GenBank/DDBJ whole genome shotgun (WGS) entry which is preliminary data.</text>
</comment>
<accession>A0ABS4JGL7</accession>
<feature type="domain" description="Copper amine oxidase-like N-terminal" evidence="2">
    <location>
        <begin position="33"/>
        <end position="139"/>
    </location>
</feature>
<proteinExistence type="predicted"/>
<dbReference type="Pfam" id="PF07833">
    <property type="entry name" value="Cu_amine_oxidN1"/>
    <property type="match status" value="1"/>
</dbReference>
<gene>
    <name evidence="3" type="ORF">J2Z69_001883</name>
</gene>
<feature type="signal peptide" evidence="1">
    <location>
        <begin position="1"/>
        <end position="21"/>
    </location>
</feature>
<evidence type="ECO:0000256" key="1">
    <source>
        <dbReference type="SAM" id="SignalP"/>
    </source>
</evidence>
<reference evidence="3 4" key="1">
    <citation type="submission" date="2021-03" db="EMBL/GenBank/DDBJ databases">
        <title>Genomic Encyclopedia of Type Strains, Phase IV (KMG-IV): sequencing the most valuable type-strain genomes for metagenomic binning, comparative biology and taxonomic classification.</title>
        <authorList>
            <person name="Goeker M."/>
        </authorList>
    </citation>
    <scope>NUCLEOTIDE SEQUENCE [LARGE SCALE GENOMIC DNA]</scope>
    <source>
        <strain evidence="3 4">DSM 26806</strain>
    </source>
</reference>
<feature type="chain" id="PRO_5047447851" description="Copper amine oxidase-like N-terminal domain-containing protein" evidence="1">
    <location>
        <begin position="22"/>
        <end position="318"/>
    </location>
</feature>
<keyword evidence="4" id="KW-1185">Reference proteome</keyword>
<dbReference type="InterPro" id="IPR012854">
    <property type="entry name" value="Cu_amine_oxidase-like_N"/>
</dbReference>
<protein>
    <recommendedName>
        <fullName evidence="2">Copper amine oxidase-like N-terminal domain-containing protein</fullName>
    </recommendedName>
</protein>
<evidence type="ECO:0000313" key="4">
    <source>
        <dbReference type="Proteomes" id="UP001519288"/>
    </source>
</evidence>
<organism evidence="3 4">
    <name type="scientific">Paenibacillus shirakamiensis</name>
    <dbReference type="NCBI Taxonomy" id="1265935"/>
    <lineage>
        <taxon>Bacteria</taxon>
        <taxon>Bacillati</taxon>
        <taxon>Bacillota</taxon>
        <taxon>Bacilli</taxon>
        <taxon>Bacillales</taxon>
        <taxon>Paenibacillaceae</taxon>
        <taxon>Paenibacillus</taxon>
    </lineage>
</organism>
<dbReference type="EMBL" id="JAGGLD010000002">
    <property type="protein sequence ID" value="MBP2000852.1"/>
    <property type="molecule type" value="Genomic_DNA"/>
</dbReference>
<dbReference type="SUPFAM" id="SSF55383">
    <property type="entry name" value="Copper amine oxidase, domain N"/>
    <property type="match status" value="1"/>
</dbReference>
<sequence length="318" mass="35526">MKKFVPLLLALILFVSWALPAAATGKADLPLFINGQRIIAESRPVVDKMGVYVPYKSVFGALGYTASYSAKGKMYMLKSAGVTIKFTVGSKFVFVNEKKKKLTLSPKMIGGTVYVPLSFITDTIKIAAVYDKLNQVIQIGKPAVVDRYFQVSFGMTYNQVKKMEKGKLLEGSQDKNGDAYLMYDDVTLSNGIKGGMNYIFKRGTLSEVDFLFDHHPDDYDAALSAYKKDKVYLEKIYNKGAVTPDFLWNSDEDVQAQYATKYANRPYDLQKTAITTGDLDLNVTYTTASFSVTASLMNLNADEVDDPYYTETIMYVKK</sequence>
<evidence type="ECO:0000313" key="3">
    <source>
        <dbReference type="EMBL" id="MBP2000852.1"/>
    </source>
</evidence>
<name>A0ABS4JGL7_9BACL</name>
<dbReference type="Proteomes" id="UP001519288">
    <property type="component" value="Unassembled WGS sequence"/>
</dbReference>
<dbReference type="RefSeq" id="WP_209861342.1">
    <property type="nucleotide sequence ID" value="NZ_JAGGLD010000002.1"/>
</dbReference>
<evidence type="ECO:0000259" key="2">
    <source>
        <dbReference type="Pfam" id="PF07833"/>
    </source>
</evidence>